<dbReference type="STRING" id="99656.SAMN05421659_102333"/>
<accession>A0A1I0N3K1</accession>
<feature type="compositionally biased region" description="Basic and acidic residues" evidence="1">
    <location>
        <begin position="46"/>
        <end position="69"/>
    </location>
</feature>
<reference evidence="2 3" key="1">
    <citation type="submission" date="2016-10" db="EMBL/GenBank/DDBJ databases">
        <authorList>
            <person name="de Groot N.N."/>
        </authorList>
    </citation>
    <scope>NUCLEOTIDE SEQUENCE [LARGE SCALE GENOMIC DNA]</scope>
    <source>
        <strain evidence="2 3">DSM 9179</strain>
    </source>
</reference>
<gene>
    <name evidence="2" type="ORF">SAMN05421659_102333</name>
</gene>
<sequence length="104" mass="11785">MSVRPVDFATLQRMNEVSQIKQNEISKPMIDQVNIKNLFTKEINSKSEQVGKKDDLDNGQKKFDAKEKGSNNYFGSNASKHDSEEDTSEGRVFVKGQKGFDIKI</sequence>
<proteinExistence type="predicted"/>
<dbReference type="EMBL" id="FOJI01000002">
    <property type="protein sequence ID" value="SEV95223.1"/>
    <property type="molecule type" value="Genomic_DNA"/>
</dbReference>
<evidence type="ECO:0000313" key="3">
    <source>
        <dbReference type="Proteomes" id="UP000199701"/>
    </source>
</evidence>
<keyword evidence="3" id="KW-1185">Reference proteome</keyword>
<dbReference type="Proteomes" id="UP000199701">
    <property type="component" value="Unassembled WGS sequence"/>
</dbReference>
<organism evidence="2 3">
    <name type="scientific">[Clostridium] fimetarium</name>
    <dbReference type="NCBI Taxonomy" id="99656"/>
    <lineage>
        <taxon>Bacteria</taxon>
        <taxon>Bacillati</taxon>
        <taxon>Bacillota</taxon>
        <taxon>Clostridia</taxon>
        <taxon>Lachnospirales</taxon>
        <taxon>Lachnospiraceae</taxon>
    </lineage>
</organism>
<name>A0A1I0N3K1_9FIRM</name>
<feature type="region of interest" description="Disordered" evidence="1">
    <location>
        <begin position="46"/>
        <end position="92"/>
    </location>
</feature>
<evidence type="ECO:0000256" key="1">
    <source>
        <dbReference type="SAM" id="MobiDB-lite"/>
    </source>
</evidence>
<dbReference type="AlphaFoldDB" id="A0A1I0N3K1"/>
<protein>
    <submittedName>
        <fullName evidence="2">Uncharacterized protein</fullName>
    </submittedName>
</protein>
<dbReference type="OrthoDB" id="2064346at2"/>
<dbReference type="RefSeq" id="WP_092450817.1">
    <property type="nucleotide sequence ID" value="NZ_FOJI01000002.1"/>
</dbReference>
<evidence type="ECO:0000313" key="2">
    <source>
        <dbReference type="EMBL" id="SEV95223.1"/>
    </source>
</evidence>